<dbReference type="InterPro" id="IPR017850">
    <property type="entry name" value="Alkaline_phosphatase_core_sf"/>
</dbReference>
<sequence length="107" mass="11340">MATEHVFVLMLENRSYDSIFGLSAFAGHLPGGGATTANGLPAQPIVNFGRTGTRYQLGRGSPYALGFDPGHEFTDTCVQLCGLPSASADMVRSDSLVLAQQATHPWL</sequence>
<dbReference type="RefSeq" id="WP_317019619.1">
    <property type="nucleotide sequence ID" value="NZ_CP136512.1"/>
</dbReference>
<protein>
    <recommendedName>
        <fullName evidence="3">Phosphoesterase</fullName>
    </recommendedName>
</protein>
<evidence type="ECO:0008006" key="3">
    <source>
        <dbReference type="Google" id="ProtNLM"/>
    </source>
</evidence>
<dbReference type="Proteomes" id="UP001302652">
    <property type="component" value="Chromosome 2"/>
</dbReference>
<reference evidence="1 2" key="1">
    <citation type="submission" date="2023-10" db="EMBL/GenBank/DDBJ databases">
        <title>Surface-active antibiotics is a multifunctional adaptation for post-fire microbes.</title>
        <authorList>
            <person name="Liu M.D."/>
            <person name="Du Y."/>
            <person name="Koupaei S.K."/>
            <person name="Kim N.R."/>
            <person name="Zhang W."/>
            <person name="Traxler M.F."/>
        </authorList>
    </citation>
    <scope>NUCLEOTIDE SEQUENCE [LARGE SCALE GENOMIC DNA]</scope>
    <source>
        <strain evidence="1 2">F3</strain>
    </source>
</reference>
<evidence type="ECO:0000313" key="2">
    <source>
        <dbReference type="Proteomes" id="UP001302652"/>
    </source>
</evidence>
<name>A0ABZ0EII0_9BURK</name>
<proteinExistence type="predicted"/>
<organism evidence="1 2">
    <name type="scientific">Paraburkholderia kirstenboschensis</name>
    <dbReference type="NCBI Taxonomy" id="1245436"/>
    <lineage>
        <taxon>Bacteria</taxon>
        <taxon>Pseudomonadati</taxon>
        <taxon>Pseudomonadota</taxon>
        <taxon>Betaproteobacteria</taxon>
        <taxon>Burkholderiales</taxon>
        <taxon>Burkholderiaceae</taxon>
        <taxon>Paraburkholderia</taxon>
    </lineage>
</organism>
<keyword evidence="2" id="KW-1185">Reference proteome</keyword>
<evidence type="ECO:0000313" key="1">
    <source>
        <dbReference type="EMBL" id="WOD17035.1"/>
    </source>
</evidence>
<dbReference type="Gene3D" id="3.40.720.10">
    <property type="entry name" value="Alkaline Phosphatase, subunit A"/>
    <property type="match status" value="1"/>
</dbReference>
<dbReference type="EMBL" id="CP136512">
    <property type="protein sequence ID" value="WOD17035.1"/>
    <property type="molecule type" value="Genomic_DNA"/>
</dbReference>
<gene>
    <name evidence="1" type="ORF">RW095_14450</name>
</gene>
<accession>A0ABZ0EII0</accession>